<dbReference type="EMBL" id="CABVGZ010000063">
    <property type="protein sequence ID" value="VVN26602.1"/>
    <property type="molecule type" value="Genomic_DNA"/>
</dbReference>
<evidence type="ECO:0000313" key="2">
    <source>
        <dbReference type="Proteomes" id="UP000326241"/>
    </source>
</evidence>
<evidence type="ECO:0000313" key="1">
    <source>
        <dbReference type="EMBL" id="VVN26602.1"/>
    </source>
</evidence>
<gene>
    <name evidence="1" type="ORF">PS624_04615</name>
</gene>
<organism evidence="1 2">
    <name type="scientific">Pseudomonas fluorescens</name>
    <dbReference type="NCBI Taxonomy" id="294"/>
    <lineage>
        <taxon>Bacteria</taxon>
        <taxon>Pseudomonadati</taxon>
        <taxon>Pseudomonadota</taxon>
        <taxon>Gammaproteobacteria</taxon>
        <taxon>Pseudomonadales</taxon>
        <taxon>Pseudomonadaceae</taxon>
        <taxon>Pseudomonas</taxon>
    </lineage>
</organism>
<sequence>MGRQSEIEACIQGQAVSIQRGTGNFKAFATLDQLLAGVVFNLAKGVLPAGTESRRQRHAVIQSSDFRRTQTEGAAEVVAGLSEDFQCRVPAFFAVAVALVALITEAGERFERRVVPANIDRQFGKGLLSVGVVIALEAITEPVKSHTTFAVAIMTGIGRPETQ</sequence>
<protein>
    <submittedName>
        <fullName evidence="1">Uncharacterized protein</fullName>
    </submittedName>
</protein>
<dbReference type="Proteomes" id="UP000326241">
    <property type="component" value="Unassembled WGS sequence"/>
</dbReference>
<proteinExistence type="predicted"/>
<name>A0A5E6WCB2_PSEFL</name>
<accession>A0A5E6WCB2</accession>
<dbReference type="AlphaFoldDB" id="A0A5E6WCB2"/>
<reference evidence="1 2" key="1">
    <citation type="submission" date="2019-09" db="EMBL/GenBank/DDBJ databases">
        <authorList>
            <person name="Chandra G."/>
            <person name="Truman W A."/>
        </authorList>
    </citation>
    <scope>NUCLEOTIDE SEQUENCE [LARGE SCALE GENOMIC DNA]</scope>
    <source>
        <strain evidence="1">PS624</strain>
    </source>
</reference>